<organism evidence="2 3">
    <name type="scientific">Nocardioides jejuensis</name>
    <dbReference type="NCBI Taxonomy" id="2502782"/>
    <lineage>
        <taxon>Bacteria</taxon>
        <taxon>Bacillati</taxon>
        <taxon>Actinomycetota</taxon>
        <taxon>Actinomycetes</taxon>
        <taxon>Propionibacteriales</taxon>
        <taxon>Nocardioidaceae</taxon>
        <taxon>Nocardioides</taxon>
    </lineage>
</organism>
<name>A0A4R1C124_9ACTN</name>
<reference evidence="2 3" key="1">
    <citation type="submission" date="2019-03" db="EMBL/GenBank/DDBJ databases">
        <authorList>
            <person name="Kim M.K.M."/>
        </authorList>
    </citation>
    <scope>NUCLEOTIDE SEQUENCE [LARGE SCALE GENOMIC DNA]</scope>
    <source>
        <strain evidence="2 3">18JY15-6</strain>
    </source>
</reference>
<protein>
    <submittedName>
        <fullName evidence="2">Urease accessory protein</fullName>
    </submittedName>
</protein>
<proteinExistence type="predicted"/>
<dbReference type="OrthoDB" id="8677206at2"/>
<evidence type="ECO:0000256" key="1">
    <source>
        <dbReference type="ARBA" id="ARBA00023186"/>
    </source>
</evidence>
<dbReference type="GO" id="GO:0016151">
    <property type="term" value="F:nickel cation binding"/>
    <property type="evidence" value="ECO:0007669"/>
    <property type="project" value="InterPro"/>
</dbReference>
<comment type="caution">
    <text evidence="2">The sequence shown here is derived from an EMBL/GenBank/DDBJ whole genome shotgun (WGS) entry which is preliminary data.</text>
</comment>
<evidence type="ECO:0000313" key="3">
    <source>
        <dbReference type="Proteomes" id="UP000295453"/>
    </source>
</evidence>
<evidence type="ECO:0000313" key="2">
    <source>
        <dbReference type="EMBL" id="TCJ23375.1"/>
    </source>
</evidence>
<dbReference type="InterPro" id="IPR002669">
    <property type="entry name" value="UreD"/>
</dbReference>
<accession>A0A4R1C124</accession>
<dbReference type="EMBL" id="SJZJ01000017">
    <property type="protein sequence ID" value="TCJ23375.1"/>
    <property type="molecule type" value="Genomic_DNA"/>
</dbReference>
<dbReference type="Proteomes" id="UP000295453">
    <property type="component" value="Unassembled WGS sequence"/>
</dbReference>
<sequence length="262" mass="27535">MGTMSTSTDLVSTTLVRVACDGERVRVELSSHAPSAAPQVRPMLLASDAAGARVALVPDGALLLADDHVRIVVEVGAGAALELVEPGGTVAYDMDGRSARWDVHATVSEGASLLWHGEPFVVSAGARVRRTTRVVAAEEARVAIREVLVLGRHGEVPGLLEQHTACVRPDGHPVLIEALEVDAARCQAWLGGRPVVASVMTLGLDPQEPASSTVRFDLEEGGHVYRACAGSAHEAADHGLWDQVARAIRSRTSNSMPTASAR</sequence>
<keyword evidence="3" id="KW-1185">Reference proteome</keyword>
<dbReference type="Pfam" id="PF01774">
    <property type="entry name" value="UreD"/>
    <property type="match status" value="1"/>
</dbReference>
<dbReference type="AlphaFoldDB" id="A0A4R1C124"/>
<gene>
    <name evidence="2" type="ORF">EPD65_10930</name>
</gene>
<keyword evidence="1" id="KW-0143">Chaperone</keyword>